<dbReference type="Proteomes" id="UP000752696">
    <property type="component" value="Unassembled WGS sequence"/>
</dbReference>
<dbReference type="OrthoDB" id="382863at2759"/>
<accession>A0A6V7HHF0</accession>
<dbReference type="PANTHER" id="PTHR21178:SF8">
    <property type="entry name" value="CILIA- AND FLAGELLA-ASSOCIATED PROTEIN 61"/>
    <property type="match status" value="1"/>
</dbReference>
<dbReference type="Pfam" id="PF23150">
    <property type="entry name" value="CFAP61_dimer"/>
    <property type="match status" value="1"/>
</dbReference>
<evidence type="ECO:0000259" key="1">
    <source>
        <dbReference type="Pfam" id="PF23150"/>
    </source>
</evidence>
<dbReference type="InterPro" id="IPR036188">
    <property type="entry name" value="FAD/NAD-bd_sf"/>
</dbReference>
<gene>
    <name evidence="2" type="ORF">MHI_LOCUS837657</name>
</gene>
<organism evidence="2 3">
    <name type="scientific">Heterotrigona itama</name>
    <dbReference type="NCBI Taxonomy" id="395501"/>
    <lineage>
        <taxon>Eukaryota</taxon>
        <taxon>Metazoa</taxon>
        <taxon>Ecdysozoa</taxon>
        <taxon>Arthropoda</taxon>
        <taxon>Hexapoda</taxon>
        <taxon>Insecta</taxon>
        <taxon>Pterygota</taxon>
        <taxon>Neoptera</taxon>
        <taxon>Endopterygota</taxon>
        <taxon>Hymenoptera</taxon>
        <taxon>Apocrita</taxon>
        <taxon>Aculeata</taxon>
        <taxon>Apoidea</taxon>
        <taxon>Anthophila</taxon>
        <taxon>Apidae</taxon>
        <taxon>Heterotrigona</taxon>
    </lineage>
</organism>
<protein>
    <recommendedName>
        <fullName evidence="1">CFAP61 dimerisation domain-containing protein</fullName>
    </recommendedName>
</protein>
<name>A0A6V7HHF0_9HYME</name>
<feature type="domain" description="CFAP61 dimerisation" evidence="1">
    <location>
        <begin position="325"/>
        <end position="399"/>
    </location>
</feature>
<dbReference type="SUPFAM" id="SSF51905">
    <property type="entry name" value="FAD/NAD(P)-binding domain"/>
    <property type="match status" value="1"/>
</dbReference>
<dbReference type="EMBL" id="CAJDYZ010011170">
    <property type="protein sequence ID" value="CAD1479016.1"/>
    <property type="molecule type" value="Genomic_DNA"/>
</dbReference>
<evidence type="ECO:0000313" key="3">
    <source>
        <dbReference type="Proteomes" id="UP000752696"/>
    </source>
</evidence>
<keyword evidence="3" id="KW-1185">Reference proteome</keyword>
<dbReference type="PANTHER" id="PTHR21178">
    <property type="entry name" value="CILIA- AND FLAGELLA-ASSOCIATED PROTEIN 61"/>
    <property type="match status" value="1"/>
</dbReference>
<dbReference type="AlphaFoldDB" id="A0A6V7HHF0"/>
<dbReference type="InterPro" id="IPR038884">
    <property type="entry name" value="CFAP61"/>
</dbReference>
<feature type="non-terminal residue" evidence="2">
    <location>
        <position position="1"/>
    </location>
</feature>
<dbReference type="InterPro" id="IPR056299">
    <property type="entry name" value="CFAP61_dimer"/>
</dbReference>
<reference evidence="2" key="1">
    <citation type="submission" date="2020-07" db="EMBL/GenBank/DDBJ databases">
        <authorList>
            <person name="Nazaruddin N."/>
        </authorList>
    </citation>
    <scope>NUCLEOTIDE SEQUENCE</scope>
</reference>
<comment type="caution">
    <text evidence="2">The sequence shown here is derived from an EMBL/GenBank/DDBJ whole genome shotgun (WGS) entry which is preliminary data.</text>
</comment>
<evidence type="ECO:0000313" key="2">
    <source>
        <dbReference type="EMBL" id="CAD1479016.1"/>
    </source>
</evidence>
<proteinExistence type="predicted"/>
<sequence length="399" mass="46119">MHQGNITYDYLILTCGLQYQRPQFQDELEEQRRGEFLEHETPWNCLAINDDAEAAVCLEKINKLTDNLKLEKRIIIYGHNIDCYCALQGLLEFGIKGSWITLIQPPLQECETHHSAFFNNCEITKPQKFQIKVSRISKSAISGSSLILYSEPKDSLKSAQTLIDAFKVYAEVMKSISRSNIKMLVGWELTDWNLKESLDGRIIETIVIRLKGKLKTLECDALINFREKTINMTIFLAICKSGLMFDGQLIIDTELRTNDPSIFAAGTITKYCRRFYSEIWQHVHFNSIEIGEKLARILQSIIENEHRRVETPEEASERKKNLTIPVFRTPKVVACTLPGGYRYLYIFKPGKHMMRRLAIHYNIYGQVLVTGSCTSDIGYFRIRLNRFDVIETMTCFTKQ</sequence>